<evidence type="ECO:0000259" key="1">
    <source>
        <dbReference type="Pfam" id="PF03372"/>
    </source>
</evidence>
<evidence type="ECO:0000313" key="2">
    <source>
        <dbReference type="EMBL" id="MFC1458545.1"/>
    </source>
</evidence>
<dbReference type="Pfam" id="PF03372">
    <property type="entry name" value="Exo_endo_phos"/>
    <property type="match status" value="1"/>
</dbReference>
<reference evidence="2 3" key="1">
    <citation type="submission" date="2024-09" db="EMBL/GenBank/DDBJ databases">
        <title>Nodulacao em especies de Leguminosae Basais da Amazonia e Caracterizacao dos Rizobios e Bacterias Associadas aos Nodulos.</title>
        <authorList>
            <person name="Jambeiro I.C.A."/>
            <person name="Lopes I.S."/>
            <person name="Aguiar E.R.G.R."/>
            <person name="Santos A.F.J."/>
            <person name="Dos Santos J.M.F."/>
            <person name="Gross E."/>
        </authorList>
    </citation>
    <scope>NUCLEOTIDE SEQUENCE [LARGE SCALE GENOMIC DNA]</scope>
    <source>
        <strain evidence="2 3">BRUESC1165</strain>
    </source>
</reference>
<name>A0ABV6YBT6_9HYPH</name>
<gene>
    <name evidence="2" type="ORF">ACETIH_17930</name>
</gene>
<dbReference type="GO" id="GO:0004519">
    <property type="term" value="F:endonuclease activity"/>
    <property type="evidence" value="ECO:0007669"/>
    <property type="project" value="UniProtKB-KW"/>
</dbReference>
<evidence type="ECO:0000313" key="3">
    <source>
        <dbReference type="Proteomes" id="UP001593940"/>
    </source>
</evidence>
<keyword evidence="2" id="KW-0540">Nuclease</keyword>
<dbReference type="Gene3D" id="3.60.10.10">
    <property type="entry name" value="Endonuclease/exonuclease/phosphatase"/>
    <property type="match status" value="1"/>
</dbReference>
<proteinExistence type="predicted"/>
<protein>
    <submittedName>
        <fullName evidence="2">Endonuclease/exonuclease/phosphatase family protein</fullName>
    </submittedName>
</protein>
<feature type="domain" description="Endonuclease/exonuclease/phosphatase" evidence="1">
    <location>
        <begin position="1"/>
        <end position="147"/>
    </location>
</feature>
<dbReference type="SUPFAM" id="SSF56219">
    <property type="entry name" value="DNase I-like"/>
    <property type="match status" value="1"/>
</dbReference>
<keyword evidence="3" id="KW-1185">Reference proteome</keyword>
<keyword evidence="2" id="KW-0378">Hydrolase</keyword>
<dbReference type="InterPro" id="IPR036691">
    <property type="entry name" value="Endo/exonu/phosph_ase_sf"/>
</dbReference>
<dbReference type="RefSeq" id="WP_377030461.1">
    <property type="nucleotide sequence ID" value="NZ_JBHOMY010000057.1"/>
</dbReference>
<accession>A0ABV6YBT6</accession>
<sequence>MHLFSRYELIAPEVKLLFDNFTPLIFTGVRLPDGRTVSFYGLHPQPPQSWSQPITMRDAHLLTAALRAHETQVPSILAGDFNAVPWERVKRRAMRIGSLLDPRVGRGLYPTFDVHSILLSWPLDQVLYQDEFALLEFKRLPAFGSDHYPILASLCHLPAAAD</sequence>
<organism evidence="2 3">
    <name type="scientific">Microvirga arabica</name>
    <dbReference type="NCBI Taxonomy" id="1128671"/>
    <lineage>
        <taxon>Bacteria</taxon>
        <taxon>Pseudomonadati</taxon>
        <taxon>Pseudomonadota</taxon>
        <taxon>Alphaproteobacteria</taxon>
        <taxon>Hyphomicrobiales</taxon>
        <taxon>Methylobacteriaceae</taxon>
        <taxon>Microvirga</taxon>
    </lineage>
</organism>
<keyword evidence="2" id="KW-0255">Endonuclease</keyword>
<comment type="caution">
    <text evidence="2">The sequence shown here is derived from an EMBL/GenBank/DDBJ whole genome shotgun (WGS) entry which is preliminary data.</text>
</comment>
<dbReference type="InterPro" id="IPR005135">
    <property type="entry name" value="Endo/exonuclease/phosphatase"/>
</dbReference>
<dbReference type="EMBL" id="JBHOMY010000057">
    <property type="protein sequence ID" value="MFC1458545.1"/>
    <property type="molecule type" value="Genomic_DNA"/>
</dbReference>
<dbReference type="Proteomes" id="UP001593940">
    <property type="component" value="Unassembled WGS sequence"/>
</dbReference>